<keyword evidence="1" id="KW-0732">Signal</keyword>
<sequence length="128" mass="14454">MKKPGLIAGLLLALVVMMLTPDNARAETRLYHLRVTLRSGERYETISASDPISYCHTHGGSVVWLRDYSLIYSAEMRVLVLRTWMEPGGGLAARWQNILRANGMLANNNHKKLPRVRPLSLADMIRPE</sequence>
<dbReference type="AlphaFoldDB" id="A0A419ENI2"/>
<evidence type="ECO:0000313" key="3">
    <source>
        <dbReference type="Proteomes" id="UP000285961"/>
    </source>
</evidence>
<accession>A0A419ENI2</accession>
<feature type="chain" id="PRO_5018981463" evidence="1">
    <location>
        <begin position="27"/>
        <end position="128"/>
    </location>
</feature>
<gene>
    <name evidence="2" type="ORF">C4532_19575</name>
</gene>
<proteinExistence type="predicted"/>
<comment type="caution">
    <text evidence="2">The sequence shown here is derived from an EMBL/GenBank/DDBJ whole genome shotgun (WGS) entry which is preliminary data.</text>
</comment>
<feature type="signal peptide" evidence="1">
    <location>
        <begin position="1"/>
        <end position="26"/>
    </location>
</feature>
<dbReference type="Proteomes" id="UP000285961">
    <property type="component" value="Unassembled WGS sequence"/>
</dbReference>
<reference evidence="2 3" key="1">
    <citation type="journal article" date="2017" name="ISME J.">
        <title>Energy and carbon metabolisms in a deep terrestrial subsurface fluid microbial community.</title>
        <authorList>
            <person name="Momper L."/>
            <person name="Jungbluth S.P."/>
            <person name="Lee M.D."/>
            <person name="Amend J.P."/>
        </authorList>
    </citation>
    <scope>NUCLEOTIDE SEQUENCE [LARGE SCALE GENOMIC DNA]</scope>
    <source>
        <strain evidence="2">SURF_17</strain>
    </source>
</reference>
<evidence type="ECO:0000256" key="1">
    <source>
        <dbReference type="SAM" id="SignalP"/>
    </source>
</evidence>
<evidence type="ECO:0000313" key="2">
    <source>
        <dbReference type="EMBL" id="RJP64297.1"/>
    </source>
</evidence>
<protein>
    <submittedName>
        <fullName evidence="2">Uncharacterized protein</fullName>
    </submittedName>
</protein>
<name>A0A419ENI2_9BACT</name>
<dbReference type="EMBL" id="QZKI01000142">
    <property type="protein sequence ID" value="RJP64297.1"/>
    <property type="molecule type" value="Genomic_DNA"/>
</dbReference>
<organism evidence="2 3">
    <name type="scientific">Candidatus Abyssobacteria bacterium SURF_17</name>
    <dbReference type="NCBI Taxonomy" id="2093361"/>
    <lineage>
        <taxon>Bacteria</taxon>
        <taxon>Pseudomonadati</taxon>
        <taxon>Candidatus Hydrogenedentota</taxon>
        <taxon>Candidatus Abyssobacteria</taxon>
    </lineage>
</organism>